<feature type="chain" id="PRO_5025362355" evidence="1">
    <location>
        <begin position="27"/>
        <end position="319"/>
    </location>
</feature>
<name>A0A6A4WF63_AMPAM</name>
<dbReference type="Proteomes" id="UP000440578">
    <property type="component" value="Unassembled WGS sequence"/>
</dbReference>
<evidence type="ECO:0000313" key="2">
    <source>
        <dbReference type="EMBL" id="KAF0306036.1"/>
    </source>
</evidence>
<comment type="caution">
    <text evidence="2">The sequence shown here is derived from an EMBL/GenBank/DDBJ whole genome shotgun (WGS) entry which is preliminary data.</text>
</comment>
<keyword evidence="3" id="KW-1185">Reference proteome</keyword>
<dbReference type="AlphaFoldDB" id="A0A6A4WF63"/>
<protein>
    <submittedName>
        <fullName evidence="2">Uncharacterized protein</fullName>
    </submittedName>
</protein>
<sequence>MPPSRCRPRSALLLLVTFTLTGPISAGAPYDPCALAPSEFCISNRGCCPPTVCVRVPASRKTSRGNCCYPTKCPMKCRRGERCQKILRRCARPPADASPCYCPPLLRCVNKVLKCDPPCGQGLRCGLSSGAPEPNGSRKHVCVRDKCSRTRRCPPGFRCQTDARGNCCRQYTCSRKCADNEVCRQVPPTAGQCPRPVLYSPPCFCQWRYACQSRCQPPCGPNERCAPAGGLEGRDRYTCQKKPVDECRTDRDCAAGSSCRRDSRGNCCYPTGCPNKCPVGERCQVQFPSCPPPPEPAPPCYCKPFYSCTSCTGPRCPIG</sequence>
<gene>
    <name evidence="2" type="ORF">FJT64_022418</name>
</gene>
<dbReference type="EMBL" id="VIIS01000696">
    <property type="protein sequence ID" value="KAF0306036.1"/>
    <property type="molecule type" value="Genomic_DNA"/>
</dbReference>
<feature type="signal peptide" evidence="1">
    <location>
        <begin position="1"/>
        <end position="26"/>
    </location>
</feature>
<keyword evidence="1" id="KW-0732">Signal</keyword>
<proteinExistence type="predicted"/>
<organism evidence="2 3">
    <name type="scientific">Amphibalanus amphitrite</name>
    <name type="common">Striped barnacle</name>
    <name type="synonym">Balanus amphitrite</name>
    <dbReference type="NCBI Taxonomy" id="1232801"/>
    <lineage>
        <taxon>Eukaryota</taxon>
        <taxon>Metazoa</taxon>
        <taxon>Ecdysozoa</taxon>
        <taxon>Arthropoda</taxon>
        <taxon>Crustacea</taxon>
        <taxon>Multicrustacea</taxon>
        <taxon>Cirripedia</taxon>
        <taxon>Thoracica</taxon>
        <taxon>Thoracicalcarea</taxon>
        <taxon>Balanomorpha</taxon>
        <taxon>Balanoidea</taxon>
        <taxon>Balanidae</taxon>
        <taxon>Amphibalaninae</taxon>
        <taxon>Amphibalanus</taxon>
    </lineage>
</organism>
<reference evidence="2 3" key="1">
    <citation type="submission" date="2019-07" db="EMBL/GenBank/DDBJ databases">
        <title>Draft genome assembly of a fouling barnacle, Amphibalanus amphitrite (Darwin, 1854): The first reference genome for Thecostraca.</title>
        <authorList>
            <person name="Kim W."/>
        </authorList>
    </citation>
    <scope>NUCLEOTIDE SEQUENCE [LARGE SCALE GENOMIC DNA]</scope>
    <source>
        <strain evidence="2">SNU_AA5</strain>
        <tissue evidence="2">Soma without cirri and trophi</tissue>
    </source>
</reference>
<evidence type="ECO:0000313" key="3">
    <source>
        <dbReference type="Proteomes" id="UP000440578"/>
    </source>
</evidence>
<evidence type="ECO:0000256" key="1">
    <source>
        <dbReference type="SAM" id="SignalP"/>
    </source>
</evidence>
<accession>A0A6A4WF63</accession>